<dbReference type="Pfam" id="PF05159">
    <property type="entry name" value="Capsule_synth"/>
    <property type="match status" value="3"/>
</dbReference>
<keyword evidence="2" id="KW-1185">Reference proteome</keyword>
<reference evidence="1 2" key="1">
    <citation type="submission" date="2019-03" db="EMBL/GenBank/DDBJ databases">
        <title>Alkanindiges illinoisensis: a potential pathogenic isolated from ascites of a gastric cancer patient with abdominal metastasis.</title>
        <authorList>
            <person name="Hu X."/>
            <person name="Yang B."/>
            <person name="Yan X."/>
            <person name="Lin L."/>
            <person name="Zhao H."/>
            <person name="Zhou F."/>
            <person name="Su B."/>
            <person name="Chen J."/>
            <person name="Rui Y."/>
            <person name="Wang Q."/>
            <person name="Zheng L."/>
        </authorList>
    </citation>
    <scope>NUCLEOTIDE SEQUENCE [LARGE SCALE GENOMIC DNA]</scope>
    <source>
        <strain evidence="1 2">NFYY 23406</strain>
    </source>
</reference>
<dbReference type="GO" id="GO:0015774">
    <property type="term" value="P:polysaccharide transport"/>
    <property type="evidence" value="ECO:0007669"/>
    <property type="project" value="InterPro"/>
</dbReference>
<dbReference type="OrthoDB" id="543755at2"/>
<dbReference type="RefSeq" id="WP_134243595.1">
    <property type="nucleotide sequence ID" value="NZ_SNTY01000012.1"/>
</dbReference>
<sequence>MENPLVNKPIFIPALSIGLLSKRTWLSKVLNHDIKIGLLPLAHRQWLGWGNKRSYKRATALSQLGSDSNTIQLEDGFIRSIGLPKDKFPVWSVIFDPLGIYYNAYKPSSLEHLIQAANFDTTTLKRANDCIDLICQHNITKYNHAPDIALNAEPDQKHILVVDQTKGDLSIKASGASAETFQYMLHTALATHPDAIIWVKTHPEVSAQQKQGHFKPDNFNDRIRYITTAANPLSLIKQMDEVYVVSSQMGFEALMLGKKVYCFGLPWYAGWGLTHDEYAPIRILQNRRTARPTLQQLFAAAYFHYTRYIDPYTGQRCDLETILDIAIAQKQWNERLAGTVLCVGFSPWKKHFIRNYLHLPALTLDFTSELTYKSLIPVDHVIIWGMKQPELNHKTIAPAKLWRMEDGFVRSVGLGAKLITPYSLVLDDQGIYYNPQQPSQLEQILSGLTLNDDQRIRIRGVITALIKQNISKYNLQGENDWPSAVPADKRIILVPGQVSDDASIRYGTSSYCPSNQKLLELVRQHHPDAYIVYKPHPDVVSGLRDGKIAEQAMQQLADAIVYQTNMSCCLQACDEVHTMTSLTGFEALLRGKTVVCYGQPFYSGWGLTTDLQPPPRRTQKLDIETLAYATLISYPLYSINQKTMGAQIEHVIEQLGREIAVPVKSNRLFSGLLPIVKRIHHRFSLR</sequence>
<comment type="caution">
    <text evidence="1">The sequence shown here is derived from an EMBL/GenBank/DDBJ whole genome shotgun (WGS) entry which is preliminary data.</text>
</comment>
<dbReference type="AlphaFoldDB" id="A0A4Y7XEF5"/>
<evidence type="ECO:0000313" key="1">
    <source>
        <dbReference type="EMBL" id="TEU30115.1"/>
    </source>
</evidence>
<dbReference type="InterPro" id="IPR007833">
    <property type="entry name" value="Capsule_polysaccharide_synth"/>
</dbReference>
<organism evidence="1 2">
    <name type="scientific">Alkanindiges illinoisensis</name>
    <dbReference type="NCBI Taxonomy" id="197183"/>
    <lineage>
        <taxon>Bacteria</taxon>
        <taxon>Pseudomonadati</taxon>
        <taxon>Pseudomonadota</taxon>
        <taxon>Gammaproteobacteria</taxon>
        <taxon>Moraxellales</taxon>
        <taxon>Moraxellaceae</taxon>
        <taxon>Alkanindiges</taxon>
    </lineage>
</organism>
<protein>
    <submittedName>
        <fullName evidence="1">Capsular polysaccharide biosynthesis protein</fullName>
    </submittedName>
</protein>
<dbReference type="EMBL" id="SNTY01000012">
    <property type="protein sequence ID" value="TEU30115.1"/>
    <property type="molecule type" value="Genomic_DNA"/>
</dbReference>
<dbReference type="Proteomes" id="UP000297834">
    <property type="component" value="Unassembled WGS sequence"/>
</dbReference>
<gene>
    <name evidence="1" type="ORF">E2B99_03490</name>
</gene>
<name>A0A4Y7XEF5_9GAMM</name>
<proteinExistence type="predicted"/>
<accession>A0A4Y7XEF5</accession>
<dbReference type="GO" id="GO:0000271">
    <property type="term" value="P:polysaccharide biosynthetic process"/>
    <property type="evidence" value="ECO:0007669"/>
    <property type="project" value="InterPro"/>
</dbReference>
<evidence type="ECO:0000313" key="2">
    <source>
        <dbReference type="Proteomes" id="UP000297834"/>
    </source>
</evidence>
<dbReference type="CDD" id="cd16439">
    <property type="entry name" value="beta_Kdo_transferase_KpsC_2"/>
    <property type="match status" value="1"/>
</dbReference>
<dbReference type="CDD" id="cd16440">
    <property type="entry name" value="beta_Kdo_transferase_KpsC_1"/>
    <property type="match status" value="1"/>
</dbReference>